<dbReference type="Proteomes" id="UP000187941">
    <property type="component" value="Chromosome"/>
</dbReference>
<dbReference type="InterPro" id="IPR018490">
    <property type="entry name" value="cNMP-bd_dom_sf"/>
</dbReference>
<dbReference type="AlphaFoldDB" id="A0A1P9X2E0"/>
<evidence type="ECO:0000259" key="1">
    <source>
        <dbReference type="PROSITE" id="PS50042"/>
    </source>
</evidence>
<dbReference type="Gene3D" id="2.60.120.10">
    <property type="entry name" value="Jelly Rolls"/>
    <property type="match status" value="1"/>
</dbReference>
<dbReference type="RefSeq" id="WP_077133252.1">
    <property type="nucleotide sequence ID" value="NZ_CP014263.1"/>
</dbReference>
<accession>A0A1P9X2E0</accession>
<dbReference type="STRING" id="1178516.AWR27_22185"/>
<dbReference type="OrthoDB" id="1933280at2"/>
<dbReference type="EMBL" id="CP014263">
    <property type="protein sequence ID" value="AQG81773.1"/>
    <property type="molecule type" value="Genomic_DNA"/>
</dbReference>
<protein>
    <recommendedName>
        <fullName evidence="1">Cyclic nucleotide-binding domain-containing protein</fullName>
    </recommendedName>
</protein>
<dbReference type="PROSITE" id="PS50042">
    <property type="entry name" value="CNMP_BINDING_3"/>
    <property type="match status" value="1"/>
</dbReference>
<dbReference type="KEGG" id="smon:AWR27_22185"/>
<evidence type="ECO:0000313" key="3">
    <source>
        <dbReference type="Proteomes" id="UP000187941"/>
    </source>
</evidence>
<dbReference type="InterPro" id="IPR014710">
    <property type="entry name" value="RmlC-like_jellyroll"/>
</dbReference>
<proteinExistence type="predicted"/>
<sequence length="196" mass="22605">MLPNHVARIEGLIASLTLDVQQALADVTTRQTFVKGDYLLCQGDICRYSYWIESGLAQKYYLVDGQQLTTEIYFPDDIALSMTSYATQTPSREVIQVLAPTTALRTDYRAFQTLKATFPVLVELDLLLTEYYAIWQEERIRQFRTLNATQRYELLLTTHADWVQCLSLTHIASYLGVSRETLSRIRANYKTTARRM</sequence>
<keyword evidence="3" id="KW-1185">Reference proteome</keyword>
<feature type="domain" description="Cyclic nucleotide-binding" evidence="1">
    <location>
        <begin position="12"/>
        <end position="55"/>
    </location>
</feature>
<gene>
    <name evidence="2" type="ORF">AWR27_22185</name>
</gene>
<dbReference type="SUPFAM" id="SSF51206">
    <property type="entry name" value="cAMP-binding domain-like"/>
    <property type="match status" value="1"/>
</dbReference>
<dbReference type="InterPro" id="IPR000595">
    <property type="entry name" value="cNMP-bd_dom"/>
</dbReference>
<dbReference type="Pfam" id="PF00027">
    <property type="entry name" value="cNMP_binding"/>
    <property type="match status" value="1"/>
</dbReference>
<reference evidence="2 3" key="1">
    <citation type="submission" date="2016-01" db="EMBL/GenBank/DDBJ databases">
        <authorList>
            <person name="Oliw E.H."/>
        </authorList>
    </citation>
    <scope>NUCLEOTIDE SEQUENCE [LARGE SCALE GENOMIC DNA]</scope>
    <source>
        <strain evidence="2 3">DY10</strain>
    </source>
</reference>
<organism evidence="2 3">
    <name type="scientific">Spirosoma montaniterrae</name>
    <dbReference type="NCBI Taxonomy" id="1178516"/>
    <lineage>
        <taxon>Bacteria</taxon>
        <taxon>Pseudomonadati</taxon>
        <taxon>Bacteroidota</taxon>
        <taxon>Cytophagia</taxon>
        <taxon>Cytophagales</taxon>
        <taxon>Cytophagaceae</taxon>
        <taxon>Spirosoma</taxon>
    </lineage>
</organism>
<dbReference type="CDD" id="cd00038">
    <property type="entry name" value="CAP_ED"/>
    <property type="match status" value="1"/>
</dbReference>
<evidence type="ECO:0000313" key="2">
    <source>
        <dbReference type="EMBL" id="AQG81773.1"/>
    </source>
</evidence>
<dbReference type="SMART" id="SM00100">
    <property type="entry name" value="cNMP"/>
    <property type="match status" value="1"/>
</dbReference>
<name>A0A1P9X2E0_9BACT</name>